<evidence type="ECO:0000313" key="2">
    <source>
        <dbReference type="Proteomes" id="UP000730481"/>
    </source>
</evidence>
<dbReference type="AlphaFoldDB" id="A0A9P5A9J0"/>
<accession>A0A9P5A9J0</accession>
<organism evidence="1 2">
    <name type="scientific">Fusarium beomiforme</name>
    <dbReference type="NCBI Taxonomy" id="44412"/>
    <lineage>
        <taxon>Eukaryota</taxon>
        <taxon>Fungi</taxon>
        <taxon>Dikarya</taxon>
        <taxon>Ascomycota</taxon>
        <taxon>Pezizomycotina</taxon>
        <taxon>Sordariomycetes</taxon>
        <taxon>Hypocreomycetidae</taxon>
        <taxon>Hypocreales</taxon>
        <taxon>Nectriaceae</taxon>
        <taxon>Fusarium</taxon>
        <taxon>Fusarium burgessii species complex</taxon>
    </lineage>
</organism>
<name>A0A9P5A9J0_9HYPO</name>
<sequence length="144" mass="15673">MAACNLSISFSALSADINRPWLHSELFSDTKLEVDGFKISPGPVRIHEMIKNGEVEESHQPSQFPAYPTSFIIAANTAIEFTGETKAIEEFWRSGGEKLGYGPWSVKSGESLAVDSTVTGCKISFGTLQVIGWISQIIPALPRV</sequence>
<evidence type="ECO:0000313" key="1">
    <source>
        <dbReference type="EMBL" id="KAF4333922.1"/>
    </source>
</evidence>
<gene>
    <name evidence="1" type="ORF">FBEOM_12254</name>
</gene>
<dbReference type="OrthoDB" id="3261350at2759"/>
<comment type="caution">
    <text evidence="1">The sequence shown here is derived from an EMBL/GenBank/DDBJ whole genome shotgun (WGS) entry which is preliminary data.</text>
</comment>
<reference evidence="1" key="1">
    <citation type="journal article" date="2017" name="Mycologia">
        <title>Fusarium algeriense, sp. nov., a novel toxigenic crown rot pathogen of durum wheat from Algeria is nested in the Fusarium burgessii species complex.</title>
        <authorList>
            <person name="Laraba I."/>
            <person name="Keddad A."/>
            <person name="Boureghda H."/>
            <person name="Abdallah N."/>
            <person name="Vaughan M.M."/>
            <person name="Proctor R.H."/>
            <person name="Busman M."/>
            <person name="O'Donnell K."/>
        </authorList>
    </citation>
    <scope>NUCLEOTIDE SEQUENCE</scope>
    <source>
        <strain evidence="1">NRRL 25174</strain>
    </source>
</reference>
<reference evidence="1" key="2">
    <citation type="submission" date="2020-02" db="EMBL/GenBank/DDBJ databases">
        <title>Identification and distribution of gene clusters putatively required for synthesis of sphingolipid metabolism inhibitors in phylogenetically diverse species of the filamentous fungus Fusarium.</title>
        <authorList>
            <person name="Kim H.-S."/>
            <person name="Busman M."/>
            <person name="Brown D.W."/>
            <person name="Divon H."/>
            <person name="Uhlig S."/>
            <person name="Proctor R.H."/>
        </authorList>
    </citation>
    <scope>NUCLEOTIDE SEQUENCE</scope>
    <source>
        <strain evidence="1">NRRL 25174</strain>
    </source>
</reference>
<proteinExistence type="predicted"/>
<protein>
    <submittedName>
        <fullName evidence="1">Uncharacterized protein</fullName>
    </submittedName>
</protein>
<dbReference type="EMBL" id="PVQB02000762">
    <property type="protein sequence ID" value="KAF4333922.1"/>
    <property type="molecule type" value="Genomic_DNA"/>
</dbReference>
<dbReference type="Proteomes" id="UP000730481">
    <property type="component" value="Unassembled WGS sequence"/>
</dbReference>
<keyword evidence="2" id="KW-1185">Reference proteome</keyword>